<dbReference type="InterPro" id="IPR005299">
    <property type="entry name" value="MeTrfase_7"/>
</dbReference>
<dbReference type="SUPFAM" id="SSF53335">
    <property type="entry name" value="S-adenosyl-L-methionine-dependent methyltransferases"/>
    <property type="match status" value="1"/>
</dbReference>
<dbReference type="Pfam" id="PF03492">
    <property type="entry name" value="Methyltransf_7"/>
    <property type="match status" value="1"/>
</dbReference>
<dbReference type="AlphaFoldDB" id="A0AAV9FM54"/>
<comment type="caution">
    <text evidence="3">The sequence shown here is derived from an EMBL/GenBank/DDBJ whole genome shotgun (WGS) entry which is preliminary data.</text>
</comment>
<evidence type="ECO:0000313" key="4">
    <source>
        <dbReference type="Proteomes" id="UP001180020"/>
    </source>
</evidence>
<dbReference type="Gene3D" id="3.40.50.150">
    <property type="entry name" value="Vaccinia Virus protein VP39"/>
    <property type="match status" value="1"/>
</dbReference>
<gene>
    <name evidence="3" type="primary">JMT</name>
    <name evidence="3" type="ORF">QJS10_CPA01g01210</name>
</gene>
<accession>A0AAV9FM54</accession>
<dbReference type="InterPro" id="IPR029063">
    <property type="entry name" value="SAM-dependent_MTases_sf"/>
</dbReference>
<reference evidence="3" key="1">
    <citation type="journal article" date="2023" name="Nat. Commun.">
        <title>Diploid and tetraploid genomes of Acorus and the evolution of monocots.</title>
        <authorList>
            <person name="Ma L."/>
            <person name="Liu K.W."/>
            <person name="Li Z."/>
            <person name="Hsiao Y.Y."/>
            <person name="Qi Y."/>
            <person name="Fu T."/>
            <person name="Tang G.D."/>
            <person name="Zhang D."/>
            <person name="Sun W.H."/>
            <person name="Liu D.K."/>
            <person name="Li Y."/>
            <person name="Chen G.Z."/>
            <person name="Liu X.D."/>
            <person name="Liao X.Y."/>
            <person name="Jiang Y.T."/>
            <person name="Yu X."/>
            <person name="Hao Y."/>
            <person name="Huang J."/>
            <person name="Zhao X.W."/>
            <person name="Ke S."/>
            <person name="Chen Y.Y."/>
            <person name="Wu W.L."/>
            <person name="Hsu J.L."/>
            <person name="Lin Y.F."/>
            <person name="Huang M.D."/>
            <person name="Li C.Y."/>
            <person name="Huang L."/>
            <person name="Wang Z.W."/>
            <person name="Zhao X."/>
            <person name="Zhong W.Y."/>
            <person name="Peng D.H."/>
            <person name="Ahmad S."/>
            <person name="Lan S."/>
            <person name="Zhang J.S."/>
            <person name="Tsai W.C."/>
            <person name="Van de Peer Y."/>
            <person name="Liu Z.J."/>
        </authorList>
    </citation>
    <scope>NUCLEOTIDE SEQUENCE</scope>
    <source>
        <strain evidence="3">CP</strain>
    </source>
</reference>
<evidence type="ECO:0000256" key="1">
    <source>
        <dbReference type="ARBA" id="ARBA00022723"/>
    </source>
</evidence>
<dbReference type="GO" id="GO:0008168">
    <property type="term" value="F:methyltransferase activity"/>
    <property type="evidence" value="ECO:0007669"/>
    <property type="project" value="InterPro"/>
</dbReference>
<dbReference type="PANTHER" id="PTHR31009">
    <property type="entry name" value="S-ADENOSYL-L-METHIONINE:CARBOXYL METHYLTRANSFERASE FAMILY PROTEIN"/>
    <property type="match status" value="1"/>
</dbReference>
<keyword evidence="2" id="KW-0460">Magnesium</keyword>
<sequence>MGVQLLFHMNEGQGDTSYARNSIIQNKIISVARETTKEAILDLYCATKPERLSIADLGCSSGPNALQQISDIIDFVDQKCRQLGHPSPEFQCFLNDLPLNDFNTVFYGLPEFYEKLRREKGTDFGPCFVLGVPGSFYERLFTKRSLHFVLSSSSLHWLSQVPVDLDSGRRTITHLNKGKLYISKTSSPCVLRSYLQQFQCDFLAFLSSRSQEIIAGGRMVLTLMGRRSGDPADHEEYCFQWELLSNALMDMVSEGLIEEEKVDSLNSPYYSPSPEELNQVVQSEGSFIVDRLETFEVEFDASLNGIDDDNENKGHRVAKSIRAVVEPMLDGHFGGKVMDDLFYRYGVHLQEYISQKRPKVTNLLVSMVRNG</sequence>
<name>A0AAV9FM54_ACOCL</name>
<evidence type="ECO:0000256" key="2">
    <source>
        <dbReference type="ARBA" id="ARBA00022842"/>
    </source>
</evidence>
<dbReference type="InterPro" id="IPR042086">
    <property type="entry name" value="MeTrfase_capping"/>
</dbReference>
<organism evidence="3 4">
    <name type="scientific">Acorus calamus</name>
    <name type="common">Sweet flag</name>
    <dbReference type="NCBI Taxonomy" id="4465"/>
    <lineage>
        <taxon>Eukaryota</taxon>
        <taxon>Viridiplantae</taxon>
        <taxon>Streptophyta</taxon>
        <taxon>Embryophyta</taxon>
        <taxon>Tracheophyta</taxon>
        <taxon>Spermatophyta</taxon>
        <taxon>Magnoliopsida</taxon>
        <taxon>Liliopsida</taxon>
        <taxon>Acoraceae</taxon>
        <taxon>Acorus</taxon>
    </lineage>
</organism>
<protein>
    <submittedName>
        <fullName evidence="3">Jasmonate O-methyltransferase</fullName>
    </submittedName>
</protein>
<dbReference type="GO" id="GO:0046872">
    <property type="term" value="F:metal ion binding"/>
    <property type="evidence" value="ECO:0007669"/>
    <property type="project" value="UniProtKB-KW"/>
</dbReference>
<reference evidence="3" key="2">
    <citation type="submission" date="2023-06" db="EMBL/GenBank/DDBJ databases">
        <authorList>
            <person name="Ma L."/>
            <person name="Liu K.-W."/>
            <person name="Li Z."/>
            <person name="Hsiao Y.-Y."/>
            <person name="Qi Y."/>
            <person name="Fu T."/>
            <person name="Tang G."/>
            <person name="Zhang D."/>
            <person name="Sun W.-H."/>
            <person name="Liu D.-K."/>
            <person name="Li Y."/>
            <person name="Chen G.-Z."/>
            <person name="Liu X.-D."/>
            <person name="Liao X.-Y."/>
            <person name="Jiang Y.-T."/>
            <person name="Yu X."/>
            <person name="Hao Y."/>
            <person name="Huang J."/>
            <person name="Zhao X.-W."/>
            <person name="Ke S."/>
            <person name="Chen Y.-Y."/>
            <person name="Wu W.-L."/>
            <person name="Hsu J.-L."/>
            <person name="Lin Y.-F."/>
            <person name="Huang M.-D."/>
            <person name="Li C.-Y."/>
            <person name="Huang L."/>
            <person name="Wang Z.-W."/>
            <person name="Zhao X."/>
            <person name="Zhong W.-Y."/>
            <person name="Peng D.-H."/>
            <person name="Ahmad S."/>
            <person name="Lan S."/>
            <person name="Zhang J.-S."/>
            <person name="Tsai W.-C."/>
            <person name="Van De Peer Y."/>
            <person name="Liu Z.-J."/>
        </authorList>
    </citation>
    <scope>NUCLEOTIDE SEQUENCE</scope>
    <source>
        <strain evidence="3">CP</strain>
        <tissue evidence="3">Leaves</tissue>
    </source>
</reference>
<dbReference type="Gene3D" id="1.10.1200.270">
    <property type="entry name" value="Methyltransferase, alpha-helical capping domain"/>
    <property type="match status" value="1"/>
</dbReference>
<keyword evidence="4" id="KW-1185">Reference proteome</keyword>
<dbReference type="Proteomes" id="UP001180020">
    <property type="component" value="Unassembled WGS sequence"/>
</dbReference>
<dbReference type="EMBL" id="JAUJYO010000001">
    <property type="protein sequence ID" value="KAK1327065.1"/>
    <property type="molecule type" value="Genomic_DNA"/>
</dbReference>
<evidence type="ECO:0000313" key="3">
    <source>
        <dbReference type="EMBL" id="KAK1327065.1"/>
    </source>
</evidence>
<keyword evidence="1" id="KW-0479">Metal-binding</keyword>
<proteinExistence type="predicted"/>